<protein>
    <recommendedName>
        <fullName evidence="5">Secreted peptide</fullName>
    </recommendedName>
</protein>
<keyword evidence="1" id="KW-0472">Membrane</keyword>
<comment type="caution">
    <text evidence="3">The sequence shown here is derived from an EMBL/GenBank/DDBJ whole genome shotgun (WGS) entry which is preliminary data.</text>
</comment>
<gene>
    <name evidence="3" type="ORF">KC19_11G018900</name>
</gene>
<evidence type="ECO:0000313" key="4">
    <source>
        <dbReference type="Proteomes" id="UP000822688"/>
    </source>
</evidence>
<dbReference type="EMBL" id="CM026432">
    <property type="protein sequence ID" value="KAG0555999.1"/>
    <property type="molecule type" value="Genomic_DNA"/>
</dbReference>
<keyword evidence="4" id="KW-1185">Reference proteome</keyword>
<evidence type="ECO:0000256" key="1">
    <source>
        <dbReference type="SAM" id="Phobius"/>
    </source>
</evidence>
<keyword evidence="1" id="KW-0812">Transmembrane</keyword>
<accession>A0A8T0GD51</accession>
<feature type="chain" id="PRO_5035869379" description="Secreted peptide" evidence="2">
    <location>
        <begin position="19"/>
        <end position="91"/>
    </location>
</feature>
<feature type="signal peptide" evidence="2">
    <location>
        <begin position="1"/>
        <end position="18"/>
    </location>
</feature>
<name>A0A8T0GD51_CERPU</name>
<sequence>MRWHWNGVWKWLTRVCSAAVSVLVSVNVVVVAVPTQASCRRVWLFCSVVSCIIFLKSLMLAVSVACGTKLILWVRCTAALISGESSTRGGE</sequence>
<proteinExistence type="predicted"/>
<dbReference type="Proteomes" id="UP000822688">
    <property type="component" value="Chromosome 11"/>
</dbReference>
<evidence type="ECO:0008006" key="5">
    <source>
        <dbReference type="Google" id="ProtNLM"/>
    </source>
</evidence>
<reference evidence="3 4" key="1">
    <citation type="submission" date="2020-06" db="EMBL/GenBank/DDBJ databases">
        <title>WGS assembly of Ceratodon purpureus strain R40.</title>
        <authorList>
            <person name="Carey S.B."/>
            <person name="Jenkins J."/>
            <person name="Shu S."/>
            <person name="Lovell J.T."/>
            <person name="Sreedasyam A."/>
            <person name="Maumus F."/>
            <person name="Tiley G.P."/>
            <person name="Fernandez-Pozo N."/>
            <person name="Barry K."/>
            <person name="Chen C."/>
            <person name="Wang M."/>
            <person name="Lipzen A."/>
            <person name="Daum C."/>
            <person name="Saski C.A."/>
            <person name="Payton A.C."/>
            <person name="Mcbreen J.C."/>
            <person name="Conrad R.E."/>
            <person name="Kollar L.M."/>
            <person name="Olsson S."/>
            <person name="Huttunen S."/>
            <person name="Landis J.B."/>
            <person name="Wickett N.J."/>
            <person name="Johnson M.G."/>
            <person name="Rensing S.A."/>
            <person name="Grimwood J."/>
            <person name="Schmutz J."/>
            <person name="Mcdaniel S.F."/>
        </authorList>
    </citation>
    <scope>NUCLEOTIDE SEQUENCE [LARGE SCALE GENOMIC DNA]</scope>
    <source>
        <strain evidence="3 4">R40</strain>
    </source>
</reference>
<feature type="transmembrane region" description="Helical" evidence="1">
    <location>
        <begin position="42"/>
        <end position="65"/>
    </location>
</feature>
<evidence type="ECO:0000313" key="3">
    <source>
        <dbReference type="EMBL" id="KAG0555999.1"/>
    </source>
</evidence>
<evidence type="ECO:0000256" key="2">
    <source>
        <dbReference type="SAM" id="SignalP"/>
    </source>
</evidence>
<dbReference type="AlphaFoldDB" id="A0A8T0GD51"/>
<keyword evidence="2" id="KW-0732">Signal</keyword>
<organism evidence="3 4">
    <name type="scientific">Ceratodon purpureus</name>
    <name type="common">Fire moss</name>
    <name type="synonym">Dicranum purpureum</name>
    <dbReference type="NCBI Taxonomy" id="3225"/>
    <lineage>
        <taxon>Eukaryota</taxon>
        <taxon>Viridiplantae</taxon>
        <taxon>Streptophyta</taxon>
        <taxon>Embryophyta</taxon>
        <taxon>Bryophyta</taxon>
        <taxon>Bryophytina</taxon>
        <taxon>Bryopsida</taxon>
        <taxon>Dicranidae</taxon>
        <taxon>Pseudoditrichales</taxon>
        <taxon>Ditrichaceae</taxon>
        <taxon>Ceratodon</taxon>
    </lineage>
</organism>
<keyword evidence="1" id="KW-1133">Transmembrane helix</keyword>